<evidence type="ECO:0000313" key="9">
    <source>
        <dbReference type="Proteomes" id="UP000749293"/>
    </source>
</evidence>
<protein>
    <submittedName>
        <fullName evidence="8">Solute carrier family 26 (Sodium-independent sulfate anion transporter), member 11</fullName>
    </submittedName>
</protein>
<proteinExistence type="predicted"/>
<keyword evidence="4 6" id="KW-0472">Membrane</keyword>
<comment type="subcellular location">
    <subcellularLocation>
        <location evidence="1">Membrane</location>
        <topology evidence="1">Multi-pass membrane protein</topology>
    </subcellularLocation>
</comment>
<dbReference type="InterPro" id="IPR002645">
    <property type="entry name" value="STAS_dom"/>
</dbReference>
<evidence type="ECO:0000256" key="3">
    <source>
        <dbReference type="ARBA" id="ARBA00022989"/>
    </source>
</evidence>
<feature type="domain" description="STAS" evidence="7">
    <location>
        <begin position="582"/>
        <end position="711"/>
    </location>
</feature>
<dbReference type="PROSITE" id="PS50801">
    <property type="entry name" value="STAS"/>
    <property type="match status" value="1"/>
</dbReference>
<keyword evidence="3 6" id="KW-1133">Transmembrane helix</keyword>
<feature type="transmembrane region" description="Helical" evidence="6">
    <location>
        <begin position="102"/>
        <end position="127"/>
    </location>
</feature>
<evidence type="ECO:0000256" key="1">
    <source>
        <dbReference type="ARBA" id="ARBA00004141"/>
    </source>
</evidence>
<evidence type="ECO:0000313" key="8">
    <source>
        <dbReference type="EMBL" id="KAF4124523.1"/>
    </source>
</evidence>
<dbReference type="InterPro" id="IPR001902">
    <property type="entry name" value="SLC26A/SulP_fam"/>
</dbReference>
<dbReference type="Proteomes" id="UP000749293">
    <property type="component" value="Unassembled WGS sequence"/>
</dbReference>
<evidence type="ECO:0000256" key="5">
    <source>
        <dbReference type="SAM" id="MobiDB-lite"/>
    </source>
</evidence>
<feature type="compositionally biased region" description="Basic and acidic residues" evidence="5">
    <location>
        <begin position="616"/>
        <end position="630"/>
    </location>
</feature>
<feature type="compositionally biased region" description="Acidic residues" evidence="5">
    <location>
        <begin position="38"/>
        <end position="52"/>
    </location>
</feature>
<sequence length="824" mass="89510">MATASDQLPATETDPLLPSSVVGKSAQDGGRDDRFKDDGDDDDDRNDDDDDAPLVPLGAYIETDPTVGEWLLRHRPTRRSAVRYVRSLFPFLGWLPRYNTKWFIGDAIGGITLGFVVVPQTMAYALLAGLPPQYGLYTSFVGTSLYWLFGTSKDVAISATAVLSLLVGRVVNTVTAEHPEYRNQDVAECISLVSGLCLLIFGLLRLDWIIELIPLVAISAFVTGASITITLSQLPGVLGITGIRAKESAVSVFLQLVHNIGNARAGDAAVGLSALVFLESIKWYSARMLARPRANDRLWSTVASLRMTLVMCAYTIMSAVVNYGQSQQEAAFRLLGPVPSDLGFPVVDRTLLLSISPHVPAVILVLIVEHIAIAKSFGKINNYVVVPSQEMIATGITNLVGGMFGAYSSTGSFTGTAILSKAGVRTPLAGTFKAAIVMMALYWLTSVFYYIPMAALSGLIVHAVSNLVTSPGELRLFWLISPPDLFIYVVGVSVSVFGNLETGIYATAGLSLVFLLYRVARAEGKFMGRASVSRYVAEPRQQIGPTDRSAAVGGAPRWRDVYLSHERDDGTNPHVKVENPYPGVFIFKLTENLHYLNQAHIVQQVVSHITSRTRRAIRDDPDKTARDRPWNDLGPETSPGETVPSEDNHLPPLHALVLDMSAVNDMDVTSVQGLTDLRHRLEQWASPEKVEFHLANVTNRWTRKALAACGFGQPSSLDGWNPEFTIAELGSSGGGAGPVYNHHHNRQSVLQENGYIRHFIHATSGNGFVELGSDEEGASSPRSRQFGSLIGMDRPHFHADLDTAVQCAARSLGKKRGRTAATTN</sequence>
<dbReference type="RefSeq" id="XP_035323175.1">
    <property type="nucleotide sequence ID" value="XM_035467163.1"/>
</dbReference>
<feature type="transmembrane region" description="Helical" evidence="6">
    <location>
        <begin position="155"/>
        <end position="174"/>
    </location>
</feature>
<dbReference type="NCBIfam" id="TIGR00815">
    <property type="entry name" value="sulP"/>
    <property type="match status" value="1"/>
</dbReference>
<keyword evidence="9" id="KW-1185">Reference proteome</keyword>
<evidence type="ECO:0000259" key="7">
    <source>
        <dbReference type="PROSITE" id="PS50801"/>
    </source>
</evidence>
<feature type="region of interest" description="Disordered" evidence="5">
    <location>
        <begin position="613"/>
        <end position="647"/>
    </location>
</feature>
<dbReference type="InterPro" id="IPR036513">
    <property type="entry name" value="STAS_dom_sf"/>
</dbReference>
<comment type="caution">
    <text evidence="8">The sequence shown here is derived from an EMBL/GenBank/DDBJ whole genome shotgun (WGS) entry which is preliminary data.</text>
</comment>
<dbReference type="GeneID" id="55971417"/>
<dbReference type="Gene3D" id="3.30.750.24">
    <property type="entry name" value="STAS domain"/>
    <property type="match status" value="1"/>
</dbReference>
<feature type="transmembrane region" description="Helical" evidence="6">
    <location>
        <begin position="351"/>
        <end position="373"/>
    </location>
</feature>
<feature type="transmembrane region" description="Helical" evidence="6">
    <location>
        <begin position="212"/>
        <end position="234"/>
    </location>
</feature>
<dbReference type="CDD" id="cd07042">
    <property type="entry name" value="STAS_SulP_like_sulfate_transporter"/>
    <property type="match status" value="1"/>
</dbReference>
<feature type="transmembrane region" description="Helical" evidence="6">
    <location>
        <begin position="503"/>
        <end position="520"/>
    </location>
</feature>
<feature type="transmembrane region" description="Helical" evidence="6">
    <location>
        <begin position="476"/>
        <end position="497"/>
    </location>
</feature>
<accession>A0A9P4YWS4</accession>
<dbReference type="Pfam" id="PF00916">
    <property type="entry name" value="Sulfate_transp"/>
    <property type="match status" value="1"/>
</dbReference>
<dbReference type="Pfam" id="PF01740">
    <property type="entry name" value="STAS"/>
    <property type="match status" value="1"/>
</dbReference>
<dbReference type="AlphaFoldDB" id="A0A9P4YWS4"/>
<gene>
    <name evidence="8" type="ORF">GMORB2_5189</name>
</gene>
<feature type="compositionally biased region" description="Polar residues" evidence="5">
    <location>
        <begin position="1"/>
        <end position="10"/>
    </location>
</feature>
<feature type="region of interest" description="Disordered" evidence="5">
    <location>
        <begin position="1"/>
        <end position="55"/>
    </location>
</feature>
<evidence type="ECO:0000256" key="2">
    <source>
        <dbReference type="ARBA" id="ARBA00022692"/>
    </source>
</evidence>
<feature type="transmembrane region" description="Helical" evidence="6">
    <location>
        <begin position="298"/>
        <end position="317"/>
    </location>
</feature>
<name>A0A9P4YWS4_9HYPO</name>
<dbReference type="GO" id="GO:0016020">
    <property type="term" value="C:membrane"/>
    <property type="evidence" value="ECO:0007669"/>
    <property type="project" value="UniProtKB-SubCell"/>
</dbReference>
<evidence type="ECO:0000256" key="6">
    <source>
        <dbReference type="SAM" id="Phobius"/>
    </source>
</evidence>
<evidence type="ECO:0000256" key="4">
    <source>
        <dbReference type="ARBA" id="ARBA00023136"/>
    </source>
</evidence>
<dbReference type="GO" id="GO:0055085">
    <property type="term" value="P:transmembrane transport"/>
    <property type="evidence" value="ECO:0007669"/>
    <property type="project" value="InterPro"/>
</dbReference>
<dbReference type="InterPro" id="IPR011547">
    <property type="entry name" value="SLC26A/SulP_dom"/>
</dbReference>
<reference evidence="8" key="1">
    <citation type="submission" date="2020-03" db="EMBL/GenBank/DDBJ databases">
        <title>Site-based positive gene gene selection in Geosmithia morbida across the United States reveals a broad range of putative effectors and factors for local host and environmental adapation.</title>
        <authorList>
            <person name="Onufrak A."/>
            <person name="Murdoch R.W."/>
            <person name="Gazis R."/>
            <person name="Huff M."/>
            <person name="Staton M."/>
            <person name="Klingeman W."/>
            <person name="Hadziabdic D."/>
        </authorList>
    </citation>
    <scope>NUCLEOTIDE SEQUENCE</scope>
    <source>
        <strain evidence="8">1262</strain>
    </source>
</reference>
<dbReference type="OrthoDB" id="288203at2759"/>
<dbReference type="PANTHER" id="PTHR11814">
    <property type="entry name" value="SULFATE TRANSPORTER"/>
    <property type="match status" value="1"/>
</dbReference>
<feature type="transmembrane region" description="Helical" evidence="6">
    <location>
        <begin position="186"/>
        <end position="206"/>
    </location>
</feature>
<keyword evidence="2 6" id="KW-0812">Transmembrane</keyword>
<organism evidence="8 9">
    <name type="scientific">Geosmithia morbida</name>
    <dbReference type="NCBI Taxonomy" id="1094350"/>
    <lineage>
        <taxon>Eukaryota</taxon>
        <taxon>Fungi</taxon>
        <taxon>Dikarya</taxon>
        <taxon>Ascomycota</taxon>
        <taxon>Pezizomycotina</taxon>
        <taxon>Sordariomycetes</taxon>
        <taxon>Hypocreomycetidae</taxon>
        <taxon>Hypocreales</taxon>
        <taxon>Bionectriaceae</taxon>
        <taxon>Geosmithia</taxon>
    </lineage>
</organism>
<dbReference type="SUPFAM" id="SSF52091">
    <property type="entry name" value="SpoIIaa-like"/>
    <property type="match status" value="1"/>
</dbReference>
<feature type="transmembrane region" description="Helical" evidence="6">
    <location>
        <begin position="450"/>
        <end position="469"/>
    </location>
</feature>
<dbReference type="EMBL" id="JAANYQ010000004">
    <property type="protein sequence ID" value="KAF4124523.1"/>
    <property type="molecule type" value="Genomic_DNA"/>
</dbReference>